<evidence type="ECO:0000313" key="2">
    <source>
        <dbReference type="EMBL" id="SUN76999.1"/>
    </source>
</evidence>
<dbReference type="EMBL" id="UHFR01000005">
    <property type="protein sequence ID" value="SUN76999.1"/>
    <property type="molecule type" value="Genomic_DNA"/>
</dbReference>
<feature type="transmembrane region" description="Helical" evidence="1">
    <location>
        <begin position="12"/>
        <end position="34"/>
    </location>
</feature>
<dbReference type="AlphaFoldDB" id="A0A380L0B9"/>
<keyword evidence="1" id="KW-0812">Transmembrane</keyword>
<evidence type="ECO:0000256" key="1">
    <source>
        <dbReference type="SAM" id="Phobius"/>
    </source>
</evidence>
<feature type="transmembrane region" description="Helical" evidence="1">
    <location>
        <begin position="46"/>
        <end position="67"/>
    </location>
</feature>
<accession>A0A380L0B9</accession>
<dbReference type="Proteomes" id="UP000254634">
    <property type="component" value="Unassembled WGS sequence"/>
</dbReference>
<proteinExistence type="predicted"/>
<dbReference type="OrthoDB" id="2219736at2"/>
<gene>
    <name evidence="2" type="ORF">NCTC13765_01505</name>
</gene>
<protein>
    <submittedName>
        <fullName evidence="2">Uncharacterized protein</fullName>
    </submittedName>
</protein>
<reference evidence="2" key="1">
    <citation type="submission" date="2018-06" db="EMBL/GenBank/DDBJ databases">
        <authorList>
            <consortium name="Pathogen Informatics"/>
            <person name="Doyle S."/>
        </authorList>
    </citation>
    <scope>NUCLEOTIDE SEQUENCE [LARGE SCALE GENOMIC DNA]</scope>
    <source>
        <strain evidence="2">NCTC13765</strain>
    </source>
</reference>
<keyword evidence="1" id="KW-1133">Transmembrane helix</keyword>
<name>A0A380L0B9_9STRE</name>
<dbReference type="RefSeq" id="WP_018371575.1">
    <property type="nucleotide sequence ID" value="NZ_UHFR01000005.1"/>
</dbReference>
<organism evidence="2 3">
    <name type="scientific">Streptococcus massiliensis</name>
    <dbReference type="NCBI Taxonomy" id="313439"/>
    <lineage>
        <taxon>Bacteria</taxon>
        <taxon>Bacillati</taxon>
        <taxon>Bacillota</taxon>
        <taxon>Bacilli</taxon>
        <taxon>Lactobacillales</taxon>
        <taxon>Streptococcaceae</taxon>
        <taxon>Streptococcus</taxon>
    </lineage>
</organism>
<keyword evidence="3" id="KW-1185">Reference proteome</keyword>
<dbReference type="STRING" id="1123307.GCA_000380065_00881"/>
<sequence length="249" mass="29275">MRKYISENKILLTLIFTVVLLSGPIFSVLLNLLLKLLDRNLGDWLSFYGAIIGIVISALMIHFQMFLEKEKEKTRFRPELAVENDYQLVKSGSRVYFNNKYWYHLEKQRTNKFVESNNFELQYNNENRMDKALSIEILNAQPLFNLCIQFGDGNSHYERISRLSAGERIYVISKSHLKEHLDKWVDGDADFTHVPQKLIFYYTTLVGEHVKSEYRVDSNGYCYLEKQEYGIDYPKISSGNIVCDYFIKT</sequence>
<keyword evidence="1" id="KW-0472">Membrane</keyword>
<evidence type="ECO:0000313" key="3">
    <source>
        <dbReference type="Proteomes" id="UP000254634"/>
    </source>
</evidence>